<evidence type="ECO:0000259" key="2">
    <source>
        <dbReference type="Pfam" id="PF24883"/>
    </source>
</evidence>
<dbReference type="Gene3D" id="3.40.50.300">
    <property type="entry name" value="P-loop containing nucleotide triphosphate hydrolases"/>
    <property type="match status" value="1"/>
</dbReference>
<proteinExistence type="predicted"/>
<dbReference type="PANTHER" id="PTHR10039">
    <property type="entry name" value="AMELOGENIN"/>
    <property type="match status" value="1"/>
</dbReference>
<gene>
    <name evidence="3" type="ORF">BJX63DRAFT_422252</name>
</gene>
<dbReference type="InterPro" id="IPR056884">
    <property type="entry name" value="NPHP3-like_N"/>
</dbReference>
<sequence length="309" mass="34395">MAASVIAKLQHMLCHGEGGLAYVYCTYNERHTARDLPASILRQLTSQLPSIPQKVNELYTAHKVHRSSLQIRDLQGALIKVVSNFPKVFIAIDAVDECQDDKNRAELLEIIQGLKLHVNILVTSRHSGTIGDAFAEDAWLEIEASGKDIKTYVRSEIHKRDFVLSGELAGDLTLQSRITRAIASKAQGMFLHARFHVQYLATKHNLRDLQDALRDLPTSSNAIYQQAMQRMQSQNSDTVTLARKTLSWILCAMEISLSPHAFTSSKYLLSICAGLIIVDKETNIIRLVHYTAQEYLEAHTGGVLSACTG</sequence>
<keyword evidence="1" id="KW-0677">Repeat</keyword>
<dbReference type="Proteomes" id="UP001610334">
    <property type="component" value="Unassembled WGS sequence"/>
</dbReference>
<dbReference type="EMBL" id="JBFXLT010000055">
    <property type="protein sequence ID" value="KAL2811724.1"/>
    <property type="molecule type" value="Genomic_DNA"/>
</dbReference>
<dbReference type="PANTHER" id="PTHR10039:SF15">
    <property type="entry name" value="NACHT DOMAIN-CONTAINING PROTEIN"/>
    <property type="match status" value="1"/>
</dbReference>
<evidence type="ECO:0000313" key="3">
    <source>
        <dbReference type="EMBL" id="KAL2811724.1"/>
    </source>
</evidence>
<dbReference type="Pfam" id="PF24883">
    <property type="entry name" value="NPHP3_N"/>
    <property type="match status" value="1"/>
</dbReference>
<accession>A0ABR4H8Z3</accession>
<evidence type="ECO:0000256" key="1">
    <source>
        <dbReference type="ARBA" id="ARBA00022737"/>
    </source>
</evidence>
<protein>
    <recommendedName>
        <fullName evidence="2">Nephrocystin 3-like N-terminal domain-containing protein</fullName>
    </recommendedName>
</protein>
<evidence type="ECO:0000313" key="4">
    <source>
        <dbReference type="Proteomes" id="UP001610334"/>
    </source>
</evidence>
<name>A0ABR4H8Z3_9EURO</name>
<dbReference type="InterPro" id="IPR027417">
    <property type="entry name" value="P-loop_NTPase"/>
</dbReference>
<reference evidence="3 4" key="1">
    <citation type="submission" date="2024-07" db="EMBL/GenBank/DDBJ databases">
        <title>Section-level genome sequencing and comparative genomics of Aspergillus sections Usti and Cavernicolus.</title>
        <authorList>
            <consortium name="Lawrence Berkeley National Laboratory"/>
            <person name="Nybo J.L."/>
            <person name="Vesth T.C."/>
            <person name="Theobald S."/>
            <person name="Frisvad J.C."/>
            <person name="Larsen T.O."/>
            <person name="Kjaerboelling I."/>
            <person name="Rothschild-Mancinelli K."/>
            <person name="Lyhne E.K."/>
            <person name="Kogle M.E."/>
            <person name="Barry K."/>
            <person name="Clum A."/>
            <person name="Na H."/>
            <person name="Ledsgaard L."/>
            <person name="Lin J."/>
            <person name="Lipzen A."/>
            <person name="Kuo A."/>
            <person name="Riley R."/>
            <person name="Mondo S."/>
            <person name="Labutti K."/>
            <person name="Haridas S."/>
            <person name="Pangalinan J."/>
            <person name="Salamov A.A."/>
            <person name="Simmons B.A."/>
            <person name="Magnuson J.K."/>
            <person name="Chen J."/>
            <person name="Drula E."/>
            <person name="Henrissat B."/>
            <person name="Wiebenga A."/>
            <person name="Lubbers R.J."/>
            <person name="Gomes A.C."/>
            <person name="Makela M.R."/>
            <person name="Stajich J."/>
            <person name="Grigoriev I.V."/>
            <person name="Mortensen U.H."/>
            <person name="De Vries R.P."/>
            <person name="Baker S.E."/>
            <person name="Andersen M.R."/>
        </authorList>
    </citation>
    <scope>NUCLEOTIDE SEQUENCE [LARGE SCALE GENOMIC DNA]</scope>
    <source>
        <strain evidence="3 4">CBS 588.65</strain>
    </source>
</reference>
<organism evidence="3 4">
    <name type="scientific">Aspergillus granulosus</name>
    <dbReference type="NCBI Taxonomy" id="176169"/>
    <lineage>
        <taxon>Eukaryota</taxon>
        <taxon>Fungi</taxon>
        <taxon>Dikarya</taxon>
        <taxon>Ascomycota</taxon>
        <taxon>Pezizomycotina</taxon>
        <taxon>Eurotiomycetes</taxon>
        <taxon>Eurotiomycetidae</taxon>
        <taxon>Eurotiales</taxon>
        <taxon>Aspergillaceae</taxon>
        <taxon>Aspergillus</taxon>
        <taxon>Aspergillus subgen. Nidulantes</taxon>
    </lineage>
</organism>
<comment type="caution">
    <text evidence="3">The sequence shown here is derived from an EMBL/GenBank/DDBJ whole genome shotgun (WGS) entry which is preliminary data.</text>
</comment>
<feature type="domain" description="Nephrocystin 3-like N-terminal" evidence="2">
    <location>
        <begin position="2"/>
        <end position="125"/>
    </location>
</feature>
<keyword evidence="4" id="KW-1185">Reference proteome</keyword>